<dbReference type="PANTHER" id="PTHR34598">
    <property type="entry name" value="BLL6449 PROTEIN"/>
    <property type="match status" value="1"/>
</dbReference>
<sequence length="318" mass="36741">MPGDQGNAVIGNMQEEAKLQPKKQEENAEIDSFSPRKLVSLIFYIDKLPLYQKEKPFFLNFPVSAPGQRQSNVSHSRHEVTFTDVRGHEDLFSLDTTGFQYIHFQTSLRYENFASPATIEGVFLAEVEAFLTANLGADHVLAWDYQVRRRDPTLPTNHRGRPGKAQPFRSVHCDESARAAMRRLGHFYPDLAETYRGCRVQILNFWKPLVGPVQDAPLALCDYRTVAPGDRVPTDIVFPDYLGETYNFWANPQHRWYYMEGQLATEALIFKCFDTEAFKNDSIAQFSPHVSFLYPNRDPDNTFFRESIEVRTYVFYKE</sequence>
<dbReference type="GO" id="GO:0016491">
    <property type="term" value="F:oxidoreductase activity"/>
    <property type="evidence" value="ECO:0007669"/>
    <property type="project" value="InterPro"/>
</dbReference>
<comment type="caution">
    <text evidence="3">The sequence shown here is derived from an EMBL/GenBank/DDBJ whole genome shotgun (WGS) entry which is preliminary data.</text>
</comment>
<feature type="region of interest" description="Disordered" evidence="2">
    <location>
        <begin position="1"/>
        <end position="28"/>
    </location>
</feature>
<evidence type="ECO:0008006" key="5">
    <source>
        <dbReference type="Google" id="ProtNLM"/>
    </source>
</evidence>
<name>A0AAJ0FQ39_9HYPO</name>
<reference evidence="3" key="1">
    <citation type="submission" date="2023-06" db="EMBL/GenBank/DDBJ databases">
        <title>Conoideocrella luteorostrata (Hypocreales: Clavicipitaceae), a potential biocontrol fungus for elongate hemlock scale in United States Christmas tree production areas.</title>
        <authorList>
            <person name="Barrett H."/>
            <person name="Lovett B."/>
            <person name="Macias A.M."/>
            <person name="Stajich J.E."/>
            <person name="Kasson M.T."/>
        </authorList>
    </citation>
    <scope>NUCLEOTIDE SEQUENCE</scope>
    <source>
        <strain evidence="3">ARSEF 14590</strain>
    </source>
</reference>
<evidence type="ECO:0000256" key="1">
    <source>
        <dbReference type="ARBA" id="ARBA00023604"/>
    </source>
</evidence>
<protein>
    <recommendedName>
        <fullName evidence="5">Methyltransferase</fullName>
    </recommendedName>
</protein>
<keyword evidence="4" id="KW-1185">Reference proteome</keyword>
<dbReference type="InterPro" id="IPR044053">
    <property type="entry name" value="AsaB-like"/>
</dbReference>
<evidence type="ECO:0000313" key="4">
    <source>
        <dbReference type="Proteomes" id="UP001251528"/>
    </source>
</evidence>
<organism evidence="3 4">
    <name type="scientific">Conoideocrella luteorostrata</name>
    <dbReference type="NCBI Taxonomy" id="1105319"/>
    <lineage>
        <taxon>Eukaryota</taxon>
        <taxon>Fungi</taxon>
        <taxon>Dikarya</taxon>
        <taxon>Ascomycota</taxon>
        <taxon>Pezizomycotina</taxon>
        <taxon>Sordariomycetes</taxon>
        <taxon>Hypocreomycetidae</taxon>
        <taxon>Hypocreales</taxon>
        <taxon>Clavicipitaceae</taxon>
        <taxon>Conoideocrella</taxon>
    </lineage>
</organism>
<proteinExistence type="inferred from homology"/>
<evidence type="ECO:0000313" key="3">
    <source>
        <dbReference type="EMBL" id="KAK2592572.1"/>
    </source>
</evidence>
<evidence type="ECO:0000256" key="2">
    <source>
        <dbReference type="SAM" id="MobiDB-lite"/>
    </source>
</evidence>
<dbReference type="EMBL" id="JASWJB010000258">
    <property type="protein sequence ID" value="KAK2592572.1"/>
    <property type="molecule type" value="Genomic_DNA"/>
</dbReference>
<dbReference type="AlphaFoldDB" id="A0AAJ0FQ39"/>
<dbReference type="PANTHER" id="PTHR34598:SF3">
    <property type="entry name" value="OXIDOREDUCTASE AN1597"/>
    <property type="match status" value="1"/>
</dbReference>
<comment type="similarity">
    <text evidence="1">Belongs to the asaB hydroxylase/desaturase family.</text>
</comment>
<dbReference type="NCBIfam" id="NF041278">
    <property type="entry name" value="CmcJ_NvfI_EfuI"/>
    <property type="match status" value="1"/>
</dbReference>
<accession>A0AAJ0FQ39</accession>
<gene>
    <name evidence="3" type="ORF">QQS21_009717</name>
</gene>
<dbReference type="Proteomes" id="UP001251528">
    <property type="component" value="Unassembled WGS sequence"/>
</dbReference>
<feature type="compositionally biased region" description="Basic and acidic residues" evidence="2">
    <location>
        <begin position="15"/>
        <end position="26"/>
    </location>
</feature>